<dbReference type="InterPro" id="IPR034291">
    <property type="entry name" value="TMP_synthase"/>
</dbReference>
<protein>
    <recommendedName>
        <fullName evidence="9">Thiamine-phosphate synthase</fullName>
        <shortName evidence="9">TP synthase</shortName>
        <shortName evidence="9">TPS</shortName>
        <ecNumber evidence="9">2.5.1.3</ecNumber>
    </recommendedName>
    <alternativeName>
        <fullName evidence="9">Thiamine-phosphate pyrophosphorylase</fullName>
        <shortName evidence="9">TMP pyrophosphorylase</shortName>
        <shortName evidence="9">TMP-PPase</shortName>
    </alternativeName>
</protein>
<feature type="binding site" evidence="9">
    <location>
        <position position="66"/>
    </location>
    <ligand>
        <name>Mg(2+)</name>
        <dbReference type="ChEBI" id="CHEBI:18420"/>
    </ligand>
</feature>
<evidence type="ECO:0000256" key="3">
    <source>
        <dbReference type="ARBA" id="ARBA00022723"/>
    </source>
</evidence>
<evidence type="ECO:0000256" key="4">
    <source>
        <dbReference type="ARBA" id="ARBA00022842"/>
    </source>
</evidence>
<evidence type="ECO:0000256" key="11">
    <source>
        <dbReference type="RuleBase" id="RU004253"/>
    </source>
</evidence>
<comment type="catalytic activity">
    <reaction evidence="7 9 10">
        <text>2-(2-carboxy-4-methylthiazol-5-yl)ethyl phosphate + 4-amino-2-methyl-5-(diphosphooxymethyl)pyrimidine + 2 H(+) = thiamine phosphate + CO2 + diphosphate</text>
        <dbReference type="Rhea" id="RHEA:47848"/>
        <dbReference type="ChEBI" id="CHEBI:15378"/>
        <dbReference type="ChEBI" id="CHEBI:16526"/>
        <dbReference type="ChEBI" id="CHEBI:33019"/>
        <dbReference type="ChEBI" id="CHEBI:37575"/>
        <dbReference type="ChEBI" id="CHEBI:57841"/>
        <dbReference type="ChEBI" id="CHEBI:62890"/>
        <dbReference type="EC" id="2.5.1.3"/>
    </reaction>
</comment>
<dbReference type="GO" id="GO:0000287">
    <property type="term" value="F:magnesium ion binding"/>
    <property type="evidence" value="ECO:0007669"/>
    <property type="project" value="UniProtKB-UniRule"/>
</dbReference>
<dbReference type="PANTHER" id="PTHR20857">
    <property type="entry name" value="THIAMINE-PHOSPHATE PYROPHOSPHORYLASE"/>
    <property type="match status" value="1"/>
</dbReference>
<name>A0A1W1XB65_9NEIS</name>
<dbReference type="Gene3D" id="3.20.20.70">
    <property type="entry name" value="Aldolase class I"/>
    <property type="match status" value="1"/>
</dbReference>
<dbReference type="Pfam" id="PF02581">
    <property type="entry name" value="TMP-TENI"/>
    <property type="match status" value="1"/>
</dbReference>
<evidence type="ECO:0000259" key="12">
    <source>
        <dbReference type="Pfam" id="PF02581"/>
    </source>
</evidence>
<dbReference type="RefSeq" id="WP_084089751.1">
    <property type="nucleotide sequence ID" value="NZ_FWXD01000005.1"/>
</dbReference>
<feature type="binding site" evidence="9">
    <location>
        <begin position="131"/>
        <end position="133"/>
    </location>
    <ligand>
        <name>2-[(2R,5Z)-2-carboxy-4-methylthiazol-5(2H)-ylidene]ethyl phosphate</name>
        <dbReference type="ChEBI" id="CHEBI:62899"/>
    </ligand>
</feature>
<evidence type="ECO:0000256" key="2">
    <source>
        <dbReference type="ARBA" id="ARBA00022679"/>
    </source>
</evidence>
<sequence>MHGLYAITPDWADSKRLLAACDAALRGGATILQYRNKLATPAQALEQASALRALTSNHGASLIINDDLALALAVDADGVHLGGDDGDLAAARAQLPAGKILGASCYNQLALAQQAVAAGADYVAFGAVFASGTKPLAVRAELTLFAQARALGVPAVAIGGIDTANAAQVVEAGADCIAVIGALFGADDIEARARQLAGMFHVKQLERA</sequence>
<dbReference type="GO" id="GO:0009229">
    <property type="term" value="P:thiamine diphosphate biosynthetic process"/>
    <property type="evidence" value="ECO:0007669"/>
    <property type="project" value="UniProtKB-UniRule"/>
</dbReference>
<feature type="domain" description="Thiamine phosphate synthase/TenI" evidence="12">
    <location>
        <begin position="4"/>
        <end position="183"/>
    </location>
</feature>
<comment type="cofactor">
    <cofactor evidence="9">
        <name>Mg(2+)</name>
        <dbReference type="ChEBI" id="CHEBI:18420"/>
    </cofactor>
    <text evidence="9">Binds 1 Mg(2+) ion per subunit.</text>
</comment>
<reference evidence="13 14" key="1">
    <citation type="submission" date="2017-04" db="EMBL/GenBank/DDBJ databases">
        <authorList>
            <person name="Afonso C.L."/>
            <person name="Miller P.J."/>
            <person name="Scott M.A."/>
            <person name="Spackman E."/>
            <person name="Goraichik I."/>
            <person name="Dimitrov K.M."/>
            <person name="Suarez D.L."/>
            <person name="Swayne D.E."/>
        </authorList>
    </citation>
    <scope>NUCLEOTIDE SEQUENCE [LARGE SCALE GENOMIC DNA]</scope>
    <source>
        <strain evidence="13 14">DSM 23236</strain>
    </source>
</reference>
<dbReference type="EMBL" id="FWXD01000005">
    <property type="protein sequence ID" value="SMC21107.1"/>
    <property type="molecule type" value="Genomic_DNA"/>
</dbReference>
<feature type="binding site" evidence="9">
    <location>
        <begin position="33"/>
        <end position="37"/>
    </location>
    <ligand>
        <name>4-amino-2-methyl-5-(diphosphooxymethyl)pyrimidine</name>
        <dbReference type="ChEBI" id="CHEBI:57841"/>
    </ligand>
</feature>
<dbReference type="AlphaFoldDB" id="A0A1W1XB65"/>
<comment type="caution">
    <text evidence="9">Lacks conserved residue(s) required for the propagation of feature annotation.</text>
</comment>
<keyword evidence="3 9" id="KW-0479">Metal-binding</keyword>
<evidence type="ECO:0000256" key="10">
    <source>
        <dbReference type="RuleBase" id="RU003826"/>
    </source>
</evidence>
<dbReference type="GO" id="GO:0009228">
    <property type="term" value="P:thiamine biosynthetic process"/>
    <property type="evidence" value="ECO:0007669"/>
    <property type="project" value="UniProtKB-KW"/>
</dbReference>
<comment type="catalytic activity">
    <reaction evidence="8 9 10">
        <text>2-[(2R,5Z)-2-carboxy-4-methylthiazol-5(2H)-ylidene]ethyl phosphate + 4-amino-2-methyl-5-(diphosphooxymethyl)pyrimidine + 2 H(+) = thiamine phosphate + CO2 + diphosphate</text>
        <dbReference type="Rhea" id="RHEA:47844"/>
        <dbReference type="ChEBI" id="CHEBI:15378"/>
        <dbReference type="ChEBI" id="CHEBI:16526"/>
        <dbReference type="ChEBI" id="CHEBI:33019"/>
        <dbReference type="ChEBI" id="CHEBI:37575"/>
        <dbReference type="ChEBI" id="CHEBI:57841"/>
        <dbReference type="ChEBI" id="CHEBI:62899"/>
        <dbReference type="EC" id="2.5.1.3"/>
    </reaction>
</comment>
<gene>
    <name evidence="9" type="primary">thiE</name>
    <name evidence="13" type="ORF">SAMN02745857_01124</name>
</gene>
<keyword evidence="2 9" id="KW-0808">Transferase</keyword>
<proteinExistence type="inferred from homology"/>
<dbReference type="Proteomes" id="UP000192761">
    <property type="component" value="Unassembled WGS sequence"/>
</dbReference>
<evidence type="ECO:0000313" key="13">
    <source>
        <dbReference type="EMBL" id="SMC21107.1"/>
    </source>
</evidence>
<dbReference type="UniPathway" id="UPA00060">
    <property type="reaction ID" value="UER00141"/>
</dbReference>
<feature type="binding site" evidence="9">
    <location>
        <position position="160"/>
    </location>
    <ligand>
        <name>2-[(2R,5Z)-2-carboxy-4-methylthiazol-5(2H)-ylidene]ethyl phosphate</name>
        <dbReference type="ChEBI" id="CHEBI:62899"/>
    </ligand>
</feature>
<evidence type="ECO:0000256" key="8">
    <source>
        <dbReference type="ARBA" id="ARBA00047883"/>
    </source>
</evidence>
<accession>A0A1W1XB65</accession>
<comment type="function">
    <text evidence="9">Condenses 4-methyl-5-(beta-hydroxyethyl)thiazole monophosphate (THZ-P) and 2-methyl-4-amino-5-hydroxymethyl pyrimidine pyrophosphate (HMP-PP) to form thiamine monophosphate (TMP).</text>
</comment>
<dbReference type="OrthoDB" id="9810880at2"/>
<evidence type="ECO:0000256" key="1">
    <source>
        <dbReference type="ARBA" id="ARBA00005165"/>
    </source>
</evidence>
<keyword evidence="5 9" id="KW-0784">Thiamine biosynthesis</keyword>
<feature type="binding site" evidence="9">
    <location>
        <position position="134"/>
    </location>
    <ligand>
        <name>4-amino-2-methyl-5-(diphosphooxymethyl)pyrimidine</name>
        <dbReference type="ChEBI" id="CHEBI:57841"/>
    </ligand>
</feature>
<dbReference type="CDD" id="cd00564">
    <property type="entry name" value="TMP_TenI"/>
    <property type="match status" value="1"/>
</dbReference>
<keyword evidence="4 9" id="KW-0460">Magnesium</keyword>
<dbReference type="HAMAP" id="MF_00097">
    <property type="entry name" value="TMP_synthase"/>
    <property type="match status" value="1"/>
</dbReference>
<dbReference type="InterPro" id="IPR022998">
    <property type="entry name" value="ThiamineP_synth_TenI"/>
</dbReference>
<feature type="binding site" evidence="9">
    <location>
        <position position="104"/>
    </location>
    <ligand>
        <name>4-amino-2-methyl-5-(diphosphooxymethyl)pyrimidine</name>
        <dbReference type="ChEBI" id="CHEBI:57841"/>
    </ligand>
</feature>
<evidence type="ECO:0000256" key="9">
    <source>
        <dbReference type="HAMAP-Rule" id="MF_00097"/>
    </source>
</evidence>
<dbReference type="NCBIfam" id="TIGR00693">
    <property type="entry name" value="thiE"/>
    <property type="match status" value="1"/>
</dbReference>
<organism evidence="13 14">
    <name type="scientific">Andreprevotia lacus DSM 23236</name>
    <dbReference type="NCBI Taxonomy" id="1121001"/>
    <lineage>
        <taxon>Bacteria</taxon>
        <taxon>Pseudomonadati</taxon>
        <taxon>Pseudomonadota</taxon>
        <taxon>Betaproteobacteria</taxon>
        <taxon>Neisseriales</taxon>
        <taxon>Chitinibacteraceae</taxon>
        <taxon>Andreprevotia</taxon>
    </lineage>
</organism>
<keyword evidence="14" id="KW-1185">Reference proteome</keyword>
<comment type="similarity">
    <text evidence="9 10">Belongs to the thiamine-phosphate synthase family.</text>
</comment>
<feature type="binding site" evidence="9">
    <location>
        <position position="85"/>
    </location>
    <ligand>
        <name>Mg(2+)</name>
        <dbReference type="ChEBI" id="CHEBI:18420"/>
    </ligand>
</feature>
<dbReference type="STRING" id="1121001.SAMN02745857_01124"/>
<dbReference type="EC" id="2.5.1.3" evidence="9"/>
<evidence type="ECO:0000256" key="5">
    <source>
        <dbReference type="ARBA" id="ARBA00022977"/>
    </source>
</evidence>
<comment type="pathway">
    <text evidence="1 9 11">Cofactor biosynthesis; thiamine diphosphate biosynthesis; thiamine phosphate from 4-amino-2-methyl-5-diphosphomethylpyrimidine and 4-methyl-5-(2-phosphoethyl)-thiazole: step 1/1.</text>
</comment>
<evidence type="ECO:0000256" key="7">
    <source>
        <dbReference type="ARBA" id="ARBA00047851"/>
    </source>
</evidence>
<evidence type="ECO:0000313" key="14">
    <source>
        <dbReference type="Proteomes" id="UP000192761"/>
    </source>
</evidence>
<dbReference type="GO" id="GO:0005737">
    <property type="term" value="C:cytoplasm"/>
    <property type="evidence" value="ECO:0007669"/>
    <property type="project" value="TreeGrafter"/>
</dbReference>
<dbReference type="InterPro" id="IPR036206">
    <property type="entry name" value="ThiamineP_synth_sf"/>
</dbReference>
<dbReference type="GO" id="GO:0004789">
    <property type="term" value="F:thiamine-phosphate diphosphorylase activity"/>
    <property type="evidence" value="ECO:0007669"/>
    <property type="project" value="UniProtKB-UniRule"/>
</dbReference>
<dbReference type="SUPFAM" id="SSF51391">
    <property type="entry name" value="Thiamin phosphate synthase"/>
    <property type="match status" value="1"/>
</dbReference>
<dbReference type="PANTHER" id="PTHR20857:SF15">
    <property type="entry name" value="THIAMINE-PHOSPHATE SYNTHASE"/>
    <property type="match status" value="1"/>
</dbReference>
<feature type="binding site" evidence="9">
    <location>
        <position position="65"/>
    </location>
    <ligand>
        <name>4-amino-2-methyl-5-(diphosphooxymethyl)pyrimidine</name>
        <dbReference type="ChEBI" id="CHEBI:57841"/>
    </ligand>
</feature>
<evidence type="ECO:0000256" key="6">
    <source>
        <dbReference type="ARBA" id="ARBA00047334"/>
    </source>
</evidence>
<dbReference type="InterPro" id="IPR013785">
    <property type="entry name" value="Aldolase_TIM"/>
</dbReference>
<comment type="catalytic activity">
    <reaction evidence="6 9 10">
        <text>4-methyl-5-(2-phosphooxyethyl)-thiazole + 4-amino-2-methyl-5-(diphosphooxymethyl)pyrimidine + H(+) = thiamine phosphate + diphosphate</text>
        <dbReference type="Rhea" id="RHEA:22328"/>
        <dbReference type="ChEBI" id="CHEBI:15378"/>
        <dbReference type="ChEBI" id="CHEBI:33019"/>
        <dbReference type="ChEBI" id="CHEBI:37575"/>
        <dbReference type="ChEBI" id="CHEBI:57841"/>
        <dbReference type="ChEBI" id="CHEBI:58296"/>
        <dbReference type="EC" id="2.5.1.3"/>
    </reaction>
</comment>